<evidence type="ECO:0000259" key="7">
    <source>
        <dbReference type="PROSITE" id="PS50850"/>
    </source>
</evidence>
<keyword evidence="4 6" id="KW-1133">Transmembrane helix</keyword>
<evidence type="ECO:0000256" key="1">
    <source>
        <dbReference type="ARBA" id="ARBA00004141"/>
    </source>
</evidence>
<organism evidence="8 9">
    <name type="scientific">Paraburkholderia fungorum</name>
    <dbReference type="NCBI Taxonomy" id="134537"/>
    <lineage>
        <taxon>Bacteria</taxon>
        <taxon>Pseudomonadati</taxon>
        <taxon>Pseudomonadota</taxon>
        <taxon>Betaproteobacteria</taxon>
        <taxon>Burkholderiales</taxon>
        <taxon>Burkholderiaceae</taxon>
        <taxon>Paraburkholderia</taxon>
    </lineage>
</organism>
<feature type="transmembrane region" description="Helical" evidence="6">
    <location>
        <begin position="399"/>
        <end position="419"/>
    </location>
</feature>
<feature type="transmembrane region" description="Helical" evidence="6">
    <location>
        <begin position="278"/>
        <end position="299"/>
    </location>
</feature>
<keyword evidence="2" id="KW-0813">Transport</keyword>
<evidence type="ECO:0000256" key="2">
    <source>
        <dbReference type="ARBA" id="ARBA00022448"/>
    </source>
</evidence>
<evidence type="ECO:0000256" key="6">
    <source>
        <dbReference type="SAM" id="Phobius"/>
    </source>
</evidence>
<feature type="transmembrane region" description="Helical" evidence="6">
    <location>
        <begin position="84"/>
        <end position="102"/>
    </location>
</feature>
<protein>
    <recommendedName>
        <fullName evidence="7">Major facilitator superfamily (MFS) profile domain-containing protein</fullName>
    </recommendedName>
</protein>
<dbReference type="InterPro" id="IPR036259">
    <property type="entry name" value="MFS_trans_sf"/>
</dbReference>
<keyword evidence="5 6" id="KW-0472">Membrane</keyword>
<dbReference type="FunFam" id="1.20.1250.20:FF:000018">
    <property type="entry name" value="MFS transporter permease"/>
    <property type="match status" value="1"/>
</dbReference>
<evidence type="ECO:0000313" key="8">
    <source>
        <dbReference type="EMBL" id="RKF38214.1"/>
    </source>
</evidence>
<dbReference type="SUPFAM" id="SSF103473">
    <property type="entry name" value="MFS general substrate transporter"/>
    <property type="match status" value="1"/>
</dbReference>
<dbReference type="PANTHER" id="PTHR43791">
    <property type="entry name" value="PERMEASE-RELATED"/>
    <property type="match status" value="1"/>
</dbReference>
<dbReference type="GO" id="GO:0016020">
    <property type="term" value="C:membrane"/>
    <property type="evidence" value="ECO:0007669"/>
    <property type="project" value="UniProtKB-SubCell"/>
</dbReference>
<comment type="caution">
    <text evidence="8">The sequence shown here is derived from an EMBL/GenBank/DDBJ whole genome shotgun (WGS) entry which is preliminary data.</text>
</comment>
<evidence type="ECO:0000256" key="4">
    <source>
        <dbReference type="ARBA" id="ARBA00022989"/>
    </source>
</evidence>
<dbReference type="InterPro" id="IPR020846">
    <property type="entry name" value="MFS_dom"/>
</dbReference>
<dbReference type="GO" id="GO:0022857">
    <property type="term" value="F:transmembrane transporter activity"/>
    <property type="evidence" value="ECO:0007669"/>
    <property type="project" value="InterPro"/>
</dbReference>
<dbReference type="AlphaFoldDB" id="A0A420FZA6"/>
<dbReference type="InterPro" id="IPR011701">
    <property type="entry name" value="MFS"/>
</dbReference>
<feature type="transmembrane region" description="Helical" evidence="6">
    <location>
        <begin position="177"/>
        <end position="199"/>
    </location>
</feature>
<feature type="transmembrane region" description="Helical" evidence="6">
    <location>
        <begin position="368"/>
        <end position="393"/>
    </location>
</feature>
<dbReference type="PROSITE" id="PS50850">
    <property type="entry name" value="MFS"/>
    <property type="match status" value="1"/>
</dbReference>
<dbReference type="OrthoDB" id="9127326at2"/>
<gene>
    <name evidence="8" type="ORF">BCY88_07095</name>
</gene>
<feature type="transmembrane region" description="Helical" evidence="6">
    <location>
        <begin position="51"/>
        <end position="72"/>
    </location>
</feature>
<feature type="domain" description="Major facilitator superfamily (MFS) profile" evidence="7">
    <location>
        <begin position="18"/>
        <end position="425"/>
    </location>
</feature>
<feature type="transmembrane region" description="Helical" evidence="6">
    <location>
        <begin position="245"/>
        <end position="266"/>
    </location>
</feature>
<evidence type="ECO:0000256" key="3">
    <source>
        <dbReference type="ARBA" id="ARBA00022692"/>
    </source>
</evidence>
<feature type="transmembrane region" description="Helical" evidence="6">
    <location>
        <begin position="311"/>
        <end position="330"/>
    </location>
</feature>
<feature type="transmembrane region" description="Helical" evidence="6">
    <location>
        <begin position="108"/>
        <end position="130"/>
    </location>
</feature>
<comment type="subcellular location">
    <subcellularLocation>
        <location evidence="1">Membrane</location>
        <topology evidence="1">Multi-pass membrane protein</topology>
    </subcellularLocation>
</comment>
<keyword evidence="3 6" id="KW-0812">Transmembrane</keyword>
<dbReference type="PANTHER" id="PTHR43791:SF36">
    <property type="entry name" value="TRANSPORTER, PUTATIVE (AFU_ORTHOLOGUE AFUA_6G08340)-RELATED"/>
    <property type="match status" value="1"/>
</dbReference>
<accession>A0A420FZA6</accession>
<feature type="transmembrane region" description="Helical" evidence="6">
    <location>
        <begin position="142"/>
        <end position="165"/>
    </location>
</feature>
<feature type="transmembrane region" description="Helical" evidence="6">
    <location>
        <begin position="336"/>
        <end position="356"/>
    </location>
</feature>
<evidence type="ECO:0000313" key="9">
    <source>
        <dbReference type="Proteomes" id="UP000283709"/>
    </source>
</evidence>
<dbReference type="Pfam" id="PF07690">
    <property type="entry name" value="MFS_1"/>
    <property type="match status" value="1"/>
</dbReference>
<name>A0A420FZA6_9BURK</name>
<dbReference type="EMBL" id="MCAS01000034">
    <property type="protein sequence ID" value="RKF38214.1"/>
    <property type="molecule type" value="Genomic_DNA"/>
</dbReference>
<reference evidence="8 9" key="1">
    <citation type="submission" date="2016-07" db="EMBL/GenBank/DDBJ databases">
        <title>Genome analysis of Burkholderia fungorum ES3-20.</title>
        <authorList>
            <person name="Xu D."/>
            <person name="Yao R."/>
            <person name="Zheng S."/>
        </authorList>
    </citation>
    <scope>NUCLEOTIDE SEQUENCE [LARGE SCALE GENOMIC DNA]</scope>
    <source>
        <strain evidence="8 9">ES3-20</strain>
    </source>
</reference>
<dbReference type="RefSeq" id="WP_120347220.1">
    <property type="nucleotide sequence ID" value="NZ_MCAS01000034.1"/>
</dbReference>
<evidence type="ECO:0000256" key="5">
    <source>
        <dbReference type="ARBA" id="ARBA00023136"/>
    </source>
</evidence>
<dbReference type="Proteomes" id="UP000283709">
    <property type="component" value="Unassembled WGS sequence"/>
</dbReference>
<dbReference type="Gene3D" id="1.20.1250.20">
    <property type="entry name" value="MFS general substrate transporter like domains"/>
    <property type="match status" value="2"/>
</dbReference>
<dbReference type="CDD" id="cd17319">
    <property type="entry name" value="MFS_ExuT_GudP_like"/>
    <property type="match status" value="1"/>
</dbReference>
<proteinExistence type="predicted"/>
<sequence length="437" mass="47526">MLDPAKRAAMYRKIAWRLIPFLFVCYIVNFVDRTNIGFAQLALKEQLNFSNAIYGLGAGLFYVGYILFEVPSNLLLQRTGARRTILRIMVLWGLLSISMAAVKTPGHFYLVRFLLGAAEAGFMPGILFYLSCWIPAARRARFIALFMLAIPLSGVIGSPISGSIMQSMERVASLHGWQWMFILEGAPAVLLGIVAWFVLADGPARAPWLSGDEKLELEKSLRDEYRDPQPSHASGGWRIARNPKLYLLAFFCVAMNGSIGGFSFWLPTIIRSFGVKNPATIGWIAVVPYALGAVVLYCNGRHSDNTGERRWHATLSLGLASGGWLLLPAVQHSPVLAMLLVTIATAGTLGTLACFWSLVPLYFPNERALAYATVSSLGSLGSLASPIVVGWIASVTGSVFLGTLYLGGLMLLASITLLAGTSREQVSRYAAPRSVAD</sequence>